<gene>
    <name evidence="4" type="ORF">PGLA1383_LOCUS28297</name>
</gene>
<evidence type="ECO:0000259" key="2">
    <source>
        <dbReference type="Pfam" id="PF01757"/>
    </source>
</evidence>
<dbReference type="Proteomes" id="UP000654075">
    <property type="component" value="Unassembled WGS sequence"/>
</dbReference>
<feature type="transmembrane region" description="Helical" evidence="1">
    <location>
        <begin position="89"/>
        <end position="107"/>
    </location>
</feature>
<evidence type="ECO:0000256" key="1">
    <source>
        <dbReference type="SAM" id="Phobius"/>
    </source>
</evidence>
<name>A0A813FB70_POLGL</name>
<dbReference type="Pfam" id="PF01757">
    <property type="entry name" value="Acyl_transf_3"/>
    <property type="match status" value="1"/>
</dbReference>
<keyword evidence="5" id="KW-1185">Reference proteome</keyword>
<evidence type="ECO:0000259" key="3">
    <source>
        <dbReference type="Pfam" id="PF19040"/>
    </source>
</evidence>
<protein>
    <recommendedName>
        <fullName evidence="6">SGNH domain-containing protein</fullName>
    </recommendedName>
</protein>
<dbReference type="EMBL" id="CAJNNV010024696">
    <property type="protein sequence ID" value="CAE8610477.1"/>
    <property type="molecule type" value="Genomic_DNA"/>
</dbReference>
<dbReference type="AlphaFoldDB" id="A0A813FB70"/>
<keyword evidence="1" id="KW-0472">Membrane</keyword>
<organism evidence="4 5">
    <name type="scientific">Polarella glacialis</name>
    <name type="common">Dinoflagellate</name>
    <dbReference type="NCBI Taxonomy" id="89957"/>
    <lineage>
        <taxon>Eukaryota</taxon>
        <taxon>Sar</taxon>
        <taxon>Alveolata</taxon>
        <taxon>Dinophyceae</taxon>
        <taxon>Suessiales</taxon>
        <taxon>Suessiaceae</taxon>
        <taxon>Polarella</taxon>
    </lineage>
</organism>
<sequence>MKAFALLGAVSFGLCSFWGQSEEYSTWSFYLLFSRFWELVVGVFLSYALSRHQLIINKMMKRRGISIFTQAAAMSLLFAALAFTPTQGFPYPWALLPVIAAVLFIIAGVSERSFLNRVFSQFGLVFVGQISYPIYLWHQPVLAILRHVVDEASVWGPGLVLTLLLSLASHYLIEKRTRTHKQMQGARVSRVLALWLGSALVTYGLLRLLKDHVCLHSVIFGTPFADTADMPLFEVTANHGCACRVVVKTFHNPPAGEPANDSNRMLPPCFYNRPPGWSRYNWPRMDTCFDALTCLAPSRKGLSSGKDGAVILIGDSHAYELSPAIQAATFLPVFMLQAKFDVHGDDPGGDDYRKFRQVLQQVLWPGDVVIFHYYYWRFQASNRHYWTELFTDVLHIVKERNASLLLLSDVPVLRALSTQCLPSFFKPQGFVQCGTSVAETRGETAILHELLAESASQGADVFDIQPLLCDGDGCNERVPGIDTMAYWDGHHLNRAGSNYLAPFLCSYFKDHGMVPTTTTPTTTPPTTTTTT</sequence>
<evidence type="ECO:0008006" key="6">
    <source>
        <dbReference type="Google" id="ProtNLM"/>
    </source>
</evidence>
<dbReference type="PANTHER" id="PTHR23028:SF53">
    <property type="entry name" value="ACYL_TRANSF_3 DOMAIN-CONTAINING PROTEIN"/>
    <property type="match status" value="1"/>
</dbReference>
<comment type="caution">
    <text evidence="4">The sequence shown here is derived from an EMBL/GenBank/DDBJ whole genome shotgun (WGS) entry which is preliminary data.</text>
</comment>
<dbReference type="Pfam" id="PF19040">
    <property type="entry name" value="SGNH"/>
    <property type="match status" value="1"/>
</dbReference>
<dbReference type="PANTHER" id="PTHR23028">
    <property type="entry name" value="ACETYLTRANSFERASE"/>
    <property type="match status" value="1"/>
</dbReference>
<feature type="transmembrane region" description="Helical" evidence="1">
    <location>
        <begin position="154"/>
        <end position="173"/>
    </location>
</feature>
<feature type="transmembrane region" description="Helical" evidence="1">
    <location>
        <begin position="185"/>
        <end position="206"/>
    </location>
</feature>
<dbReference type="InterPro" id="IPR043968">
    <property type="entry name" value="SGNH"/>
</dbReference>
<proteinExistence type="predicted"/>
<dbReference type="GO" id="GO:0016747">
    <property type="term" value="F:acyltransferase activity, transferring groups other than amino-acyl groups"/>
    <property type="evidence" value="ECO:0007669"/>
    <property type="project" value="InterPro"/>
</dbReference>
<dbReference type="SUPFAM" id="SSF52266">
    <property type="entry name" value="SGNH hydrolase"/>
    <property type="match status" value="1"/>
</dbReference>
<keyword evidence="1" id="KW-0812">Transmembrane</keyword>
<dbReference type="InterPro" id="IPR002656">
    <property type="entry name" value="Acyl_transf_3_dom"/>
</dbReference>
<dbReference type="GO" id="GO:0016020">
    <property type="term" value="C:membrane"/>
    <property type="evidence" value="ECO:0007669"/>
    <property type="project" value="TreeGrafter"/>
</dbReference>
<reference evidence="4" key="1">
    <citation type="submission" date="2021-02" db="EMBL/GenBank/DDBJ databases">
        <authorList>
            <person name="Dougan E. K."/>
            <person name="Rhodes N."/>
            <person name="Thang M."/>
            <person name="Chan C."/>
        </authorList>
    </citation>
    <scope>NUCLEOTIDE SEQUENCE</scope>
</reference>
<dbReference type="OrthoDB" id="10293590at2759"/>
<dbReference type="GO" id="GO:0000271">
    <property type="term" value="P:polysaccharide biosynthetic process"/>
    <property type="evidence" value="ECO:0007669"/>
    <property type="project" value="TreeGrafter"/>
</dbReference>
<dbReference type="InterPro" id="IPR050879">
    <property type="entry name" value="Acyltransferase_3"/>
</dbReference>
<keyword evidence="1" id="KW-1133">Transmembrane helix</keyword>
<evidence type="ECO:0000313" key="5">
    <source>
        <dbReference type="Proteomes" id="UP000654075"/>
    </source>
</evidence>
<feature type="transmembrane region" description="Helical" evidence="1">
    <location>
        <begin position="114"/>
        <end position="134"/>
    </location>
</feature>
<feature type="transmembrane region" description="Helical" evidence="1">
    <location>
        <begin position="65"/>
        <end position="83"/>
    </location>
</feature>
<accession>A0A813FB70</accession>
<evidence type="ECO:0000313" key="4">
    <source>
        <dbReference type="EMBL" id="CAE8610477.1"/>
    </source>
</evidence>
<feature type="domain" description="SGNH" evidence="3">
    <location>
        <begin position="305"/>
        <end position="503"/>
    </location>
</feature>
<feature type="transmembrane region" description="Helical" evidence="1">
    <location>
        <begin position="29"/>
        <end position="49"/>
    </location>
</feature>
<feature type="domain" description="Acyltransferase 3" evidence="2">
    <location>
        <begin position="4"/>
        <end position="167"/>
    </location>
</feature>